<evidence type="ECO:0000259" key="1">
    <source>
        <dbReference type="Pfam" id="PF04471"/>
    </source>
</evidence>
<comment type="caution">
    <text evidence="2">The sequence shown here is derived from an EMBL/GenBank/DDBJ whole genome shotgun (WGS) entry which is preliminary data.</text>
</comment>
<evidence type="ECO:0000313" key="2">
    <source>
        <dbReference type="EMBL" id="PCF96041.1"/>
    </source>
</evidence>
<dbReference type="AlphaFoldDB" id="A0A2A4HPL4"/>
<dbReference type="GO" id="GO:0003677">
    <property type="term" value="F:DNA binding"/>
    <property type="evidence" value="ECO:0007669"/>
    <property type="project" value="InterPro"/>
</dbReference>
<keyword evidence="2" id="KW-0540">Nuclease</keyword>
<dbReference type="GO" id="GO:0004519">
    <property type="term" value="F:endonuclease activity"/>
    <property type="evidence" value="ECO:0007669"/>
    <property type="project" value="UniProtKB-KW"/>
</dbReference>
<accession>A0A2A4HPL4</accession>
<feature type="domain" description="Restriction endonuclease type IV Mrr" evidence="1">
    <location>
        <begin position="3"/>
        <end position="120"/>
    </location>
</feature>
<dbReference type="EMBL" id="NWUX01000005">
    <property type="protein sequence ID" value="PCF96041.1"/>
    <property type="molecule type" value="Genomic_DNA"/>
</dbReference>
<protein>
    <submittedName>
        <fullName evidence="2">Restriction endonuclease</fullName>
    </submittedName>
</protein>
<dbReference type="Pfam" id="PF04471">
    <property type="entry name" value="Mrr_cat"/>
    <property type="match status" value="1"/>
</dbReference>
<name>A0A2A4HPL4_9GAMM</name>
<sequence length="242" mass="27315">MTDWKKYERFIAELCSEDYQSQDVTVIPNAKIKGCLSQTIRQVDVLIDSRFGDDRNRRIIVDAKKYSRPLNVKDVESFHGMMMDCSSKVGILVCPNGYSEAAKRRAQNYINLKIVALSELENVDLSLWDNCISDSCNERKERGLVLWDSPIGIGAPSTPVSITTIGKCDVCGDFHIWCWDCGGKFFLGDESELKCNCDHPWFWLTAIEEDESSEGGNEVLKSVYLLLVTLTDALIADRKPLN</sequence>
<keyword evidence="3" id="KW-1185">Reference proteome</keyword>
<dbReference type="InterPro" id="IPR007560">
    <property type="entry name" value="Restrct_endonuc_IV_Mrr"/>
</dbReference>
<evidence type="ECO:0000313" key="3">
    <source>
        <dbReference type="Proteomes" id="UP000218677"/>
    </source>
</evidence>
<gene>
    <name evidence="2" type="ORF">CPA45_07935</name>
</gene>
<reference evidence="3" key="1">
    <citation type="submission" date="2017-09" db="EMBL/GenBank/DDBJ databases">
        <authorList>
            <person name="Cho G.-S."/>
            <person name="Oguntoyinbo F.A."/>
            <person name="Cnockaert M."/>
            <person name="Kabisch J."/>
            <person name="Neve H."/>
            <person name="Bockelmann W."/>
            <person name="Wenning M."/>
            <person name="Franz C.M."/>
            <person name="Vandamme P."/>
        </authorList>
    </citation>
    <scope>NUCLEOTIDE SEQUENCE [LARGE SCALE GENOMIC DNA]</scope>
    <source>
        <strain evidence="3">MBT G8648</strain>
    </source>
</reference>
<dbReference type="OrthoDB" id="5191874at2"/>
<dbReference type="InterPro" id="IPR011335">
    <property type="entry name" value="Restrct_endonuc-II-like"/>
</dbReference>
<proteinExistence type="predicted"/>
<dbReference type="Proteomes" id="UP000218677">
    <property type="component" value="Unassembled WGS sequence"/>
</dbReference>
<dbReference type="RefSeq" id="WP_096651029.1">
    <property type="nucleotide sequence ID" value="NZ_NWUX01000005.1"/>
</dbReference>
<keyword evidence="2" id="KW-0255">Endonuclease</keyword>
<keyword evidence="2" id="KW-0378">Hydrolase</keyword>
<organism evidence="2 3">
    <name type="scientific">Vreelandella nigrificans</name>
    <dbReference type="NCBI Taxonomy" id="2042704"/>
    <lineage>
        <taxon>Bacteria</taxon>
        <taxon>Pseudomonadati</taxon>
        <taxon>Pseudomonadota</taxon>
        <taxon>Gammaproteobacteria</taxon>
        <taxon>Oceanospirillales</taxon>
        <taxon>Halomonadaceae</taxon>
        <taxon>Vreelandella</taxon>
    </lineage>
</organism>
<dbReference type="SUPFAM" id="SSF52980">
    <property type="entry name" value="Restriction endonuclease-like"/>
    <property type="match status" value="1"/>
</dbReference>
<dbReference type="GO" id="GO:0009307">
    <property type="term" value="P:DNA restriction-modification system"/>
    <property type="evidence" value="ECO:0007669"/>
    <property type="project" value="InterPro"/>
</dbReference>